<keyword evidence="3" id="KW-1185">Reference proteome</keyword>
<dbReference type="EnsemblMetazoa" id="XM_001607537">
    <property type="protein sequence ID" value="XP_001607587"/>
    <property type="gene ID" value="LOC100123839"/>
</dbReference>
<feature type="region of interest" description="Disordered" evidence="1">
    <location>
        <begin position="63"/>
        <end position="215"/>
    </location>
</feature>
<feature type="compositionally biased region" description="Polar residues" evidence="1">
    <location>
        <begin position="19"/>
        <end position="32"/>
    </location>
</feature>
<dbReference type="GeneID" id="100123839"/>
<evidence type="ECO:0000313" key="2">
    <source>
        <dbReference type="EnsemblMetazoa" id="XP_001607587"/>
    </source>
</evidence>
<proteinExistence type="predicted"/>
<dbReference type="KEGG" id="nvi:100123839"/>
<feature type="region of interest" description="Disordered" evidence="1">
    <location>
        <begin position="1"/>
        <end position="45"/>
    </location>
</feature>
<evidence type="ECO:0000256" key="1">
    <source>
        <dbReference type="SAM" id="MobiDB-lite"/>
    </source>
</evidence>
<dbReference type="AlphaFoldDB" id="A0A7M7LJY4"/>
<dbReference type="RefSeq" id="XP_001607587.2">
    <property type="nucleotide sequence ID" value="XM_001607537.6"/>
</dbReference>
<accession>A0A7M7LJY4</accession>
<feature type="compositionally biased region" description="Polar residues" evidence="1">
    <location>
        <begin position="191"/>
        <end position="207"/>
    </location>
</feature>
<dbReference type="Proteomes" id="UP000002358">
    <property type="component" value="Chromosome 1"/>
</dbReference>
<reference evidence="2" key="1">
    <citation type="submission" date="2021-01" db="UniProtKB">
        <authorList>
            <consortium name="EnsemblMetazoa"/>
        </authorList>
    </citation>
    <scope>IDENTIFICATION</scope>
</reference>
<feature type="compositionally biased region" description="Basic and acidic residues" evidence="1">
    <location>
        <begin position="1"/>
        <end position="11"/>
    </location>
</feature>
<organism evidence="2 3">
    <name type="scientific">Nasonia vitripennis</name>
    <name type="common">Parasitic wasp</name>
    <dbReference type="NCBI Taxonomy" id="7425"/>
    <lineage>
        <taxon>Eukaryota</taxon>
        <taxon>Metazoa</taxon>
        <taxon>Ecdysozoa</taxon>
        <taxon>Arthropoda</taxon>
        <taxon>Hexapoda</taxon>
        <taxon>Insecta</taxon>
        <taxon>Pterygota</taxon>
        <taxon>Neoptera</taxon>
        <taxon>Endopterygota</taxon>
        <taxon>Hymenoptera</taxon>
        <taxon>Apocrita</taxon>
        <taxon>Proctotrupomorpha</taxon>
        <taxon>Chalcidoidea</taxon>
        <taxon>Pteromalidae</taxon>
        <taxon>Pteromalinae</taxon>
        <taxon>Nasonia</taxon>
    </lineage>
</organism>
<protein>
    <submittedName>
        <fullName evidence="2">Uncharacterized protein</fullName>
    </submittedName>
</protein>
<dbReference type="InParanoid" id="A0A7M7LJY4"/>
<sequence length="215" mass="23345">MCNCPEDKASPQKEPVTPKNDNQLSPQGASAEQQRETRQKKPCCKTKRVLTYEDETIIPGQCRDDNVIALPPPCPRRASPMRHCDLSGIAVVRRRIDTSTSPERKADTSKKDTAAESLKSDADKVTEKDKNPEKAKDPEAAGEKGKESAEDKKDGEDKPKESESPPAPSGEPQPAAEASVQMKDKEAKDIVTSTPCPGKLNPNNECNCSPVPKIA</sequence>
<feature type="compositionally biased region" description="Basic and acidic residues" evidence="1">
    <location>
        <begin position="94"/>
        <end position="163"/>
    </location>
</feature>
<evidence type="ECO:0000313" key="3">
    <source>
        <dbReference type="Proteomes" id="UP000002358"/>
    </source>
</evidence>
<name>A0A7M7LJY4_NASVI</name>